<feature type="compositionally biased region" description="Acidic residues" evidence="1">
    <location>
        <begin position="16"/>
        <end position="25"/>
    </location>
</feature>
<accession>A0A1Y1VR23</accession>
<dbReference type="AlphaFoldDB" id="A0A1Y1VR23"/>
<sequence>MKVTNNEIKTTKDGDDTSNEIEIIEDNNKLNKENEVTNEIYNEDKNHKIRNNKNENNKDDKENSYDENSKGNKNSKTITKRNMTEIQMLNKDQKFSITDEAQNLYPKINLSQLLAVSPSIRKELEQGLKPRVERIICSLAHTNIPIIIGESHNISLKVLFDTGANTKK</sequence>
<reference evidence="2 3" key="2">
    <citation type="submission" date="2016-08" db="EMBL/GenBank/DDBJ databases">
        <title>Pervasive Adenine N6-methylation of Active Genes in Fungi.</title>
        <authorList>
            <consortium name="DOE Joint Genome Institute"/>
            <person name="Mondo S.J."/>
            <person name="Dannebaum R.O."/>
            <person name="Kuo R.C."/>
            <person name="Labutti K."/>
            <person name="Haridas S."/>
            <person name="Kuo A."/>
            <person name="Salamov A."/>
            <person name="Ahrendt S.R."/>
            <person name="Lipzen A."/>
            <person name="Sullivan W."/>
            <person name="Andreopoulos W.B."/>
            <person name="Clum A."/>
            <person name="Lindquist E."/>
            <person name="Daum C."/>
            <person name="Ramamoorthy G.K."/>
            <person name="Gryganskyi A."/>
            <person name="Culley D."/>
            <person name="Magnuson J.K."/>
            <person name="James T.Y."/>
            <person name="O'Malley M.A."/>
            <person name="Stajich J.E."/>
            <person name="Spatafora J.W."/>
            <person name="Visel A."/>
            <person name="Grigoriev I.V."/>
        </authorList>
    </citation>
    <scope>NUCLEOTIDE SEQUENCE [LARGE SCALE GENOMIC DNA]</scope>
    <source>
        <strain evidence="2 3">S4</strain>
    </source>
</reference>
<evidence type="ECO:0000256" key="1">
    <source>
        <dbReference type="SAM" id="MobiDB-lite"/>
    </source>
</evidence>
<evidence type="ECO:0000313" key="3">
    <source>
        <dbReference type="Proteomes" id="UP000193944"/>
    </source>
</evidence>
<evidence type="ECO:0000313" key="2">
    <source>
        <dbReference type="EMBL" id="ORX63738.1"/>
    </source>
</evidence>
<dbReference type="Proteomes" id="UP000193944">
    <property type="component" value="Unassembled WGS sequence"/>
</dbReference>
<comment type="caution">
    <text evidence="2">The sequence shown here is derived from an EMBL/GenBank/DDBJ whole genome shotgun (WGS) entry which is preliminary data.</text>
</comment>
<feature type="region of interest" description="Disordered" evidence="1">
    <location>
        <begin position="1"/>
        <end position="77"/>
    </location>
</feature>
<feature type="compositionally biased region" description="Basic and acidic residues" evidence="1">
    <location>
        <begin position="26"/>
        <end position="35"/>
    </location>
</feature>
<reference evidence="2 3" key="1">
    <citation type="submission" date="2016-08" db="EMBL/GenBank/DDBJ databases">
        <title>A Parts List for Fungal Cellulosomes Revealed by Comparative Genomics.</title>
        <authorList>
            <consortium name="DOE Joint Genome Institute"/>
            <person name="Haitjema C.H."/>
            <person name="Gilmore S.P."/>
            <person name="Henske J.K."/>
            <person name="Solomon K.V."/>
            <person name="De Groot R."/>
            <person name="Kuo A."/>
            <person name="Mondo S.J."/>
            <person name="Salamov A.A."/>
            <person name="Labutti K."/>
            <person name="Zhao Z."/>
            <person name="Chiniquy J."/>
            <person name="Barry K."/>
            <person name="Brewer H.M."/>
            <person name="Purvine S.O."/>
            <person name="Wright A.T."/>
            <person name="Boxma B."/>
            <person name="Van Alen T."/>
            <person name="Hackstein J.H."/>
            <person name="Baker S.E."/>
            <person name="Grigoriev I.V."/>
            <person name="O'Malley M.A."/>
        </authorList>
    </citation>
    <scope>NUCLEOTIDE SEQUENCE [LARGE SCALE GENOMIC DNA]</scope>
    <source>
        <strain evidence="2 3">S4</strain>
    </source>
</reference>
<proteinExistence type="predicted"/>
<gene>
    <name evidence="2" type="ORF">BCR32DRAFT_251448</name>
</gene>
<dbReference type="EMBL" id="MCFG01000591">
    <property type="protein sequence ID" value="ORX63738.1"/>
    <property type="molecule type" value="Genomic_DNA"/>
</dbReference>
<feature type="compositionally biased region" description="Basic and acidic residues" evidence="1">
    <location>
        <begin position="42"/>
        <end position="70"/>
    </location>
</feature>
<protein>
    <submittedName>
        <fullName evidence="2">Uncharacterized protein</fullName>
    </submittedName>
</protein>
<keyword evidence="3" id="KW-1185">Reference proteome</keyword>
<dbReference type="OrthoDB" id="10545288at2759"/>
<organism evidence="2 3">
    <name type="scientific">Anaeromyces robustus</name>
    <dbReference type="NCBI Taxonomy" id="1754192"/>
    <lineage>
        <taxon>Eukaryota</taxon>
        <taxon>Fungi</taxon>
        <taxon>Fungi incertae sedis</taxon>
        <taxon>Chytridiomycota</taxon>
        <taxon>Chytridiomycota incertae sedis</taxon>
        <taxon>Neocallimastigomycetes</taxon>
        <taxon>Neocallimastigales</taxon>
        <taxon>Neocallimastigaceae</taxon>
        <taxon>Anaeromyces</taxon>
    </lineage>
</organism>
<name>A0A1Y1VR23_9FUNG</name>